<dbReference type="Pfam" id="PF01852">
    <property type="entry name" value="START"/>
    <property type="match status" value="1"/>
</dbReference>
<name>A0AAN9B1P5_9CAEN</name>
<dbReference type="CDD" id="cd09538">
    <property type="entry name" value="SAM_DLC1_2-like"/>
    <property type="match status" value="1"/>
</dbReference>
<dbReference type="InterPro" id="IPR001660">
    <property type="entry name" value="SAM"/>
</dbReference>
<comment type="subcellular location">
    <subcellularLocation>
        <location evidence="1">Membrane</location>
        <topology evidence="1">Peripheral membrane protein</topology>
    </subcellularLocation>
</comment>
<feature type="compositionally biased region" description="Basic and acidic residues" evidence="4">
    <location>
        <begin position="827"/>
        <end position="843"/>
    </location>
</feature>
<dbReference type="PANTHER" id="PTHR12659:SF7">
    <property type="entry name" value="CROSSVEINLESS C, ISOFORM C"/>
    <property type="match status" value="1"/>
</dbReference>
<dbReference type="InterPro" id="IPR008936">
    <property type="entry name" value="Rho_GTPase_activation_prot"/>
</dbReference>
<feature type="compositionally biased region" description="Basic residues" evidence="4">
    <location>
        <begin position="521"/>
        <end position="535"/>
    </location>
</feature>
<feature type="compositionally biased region" description="Basic and acidic residues" evidence="4">
    <location>
        <begin position="307"/>
        <end position="324"/>
    </location>
</feature>
<dbReference type="InterPro" id="IPR023393">
    <property type="entry name" value="START-like_dom_sf"/>
</dbReference>
<accession>A0AAN9B1P5</accession>
<organism evidence="7 8">
    <name type="scientific">Littorina saxatilis</name>
    <dbReference type="NCBI Taxonomy" id="31220"/>
    <lineage>
        <taxon>Eukaryota</taxon>
        <taxon>Metazoa</taxon>
        <taxon>Spiralia</taxon>
        <taxon>Lophotrochozoa</taxon>
        <taxon>Mollusca</taxon>
        <taxon>Gastropoda</taxon>
        <taxon>Caenogastropoda</taxon>
        <taxon>Littorinimorpha</taxon>
        <taxon>Littorinoidea</taxon>
        <taxon>Littorinidae</taxon>
        <taxon>Littorina</taxon>
    </lineage>
</organism>
<evidence type="ECO:0000259" key="6">
    <source>
        <dbReference type="PROSITE" id="PS50848"/>
    </source>
</evidence>
<feature type="compositionally biased region" description="Basic and acidic residues" evidence="4">
    <location>
        <begin position="139"/>
        <end position="164"/>
    </location>
</feature>
<feature type="compositionally biased region" description="Acidic residues" evidence="4">
    <location>
        <begin position="2848"/>
        <end position="2858"/>
    </location>
</feature>
<feature type="compositionally biased region" description="Polar residues" evidence="4">
    <location>
        <begin position="1898"/>
        <end position="1907"/>
    </location>
</feature>
<feature type="compositionally biased region" description="Low complexity" evidence="4">
    <location>
        <begin position="2690"/>
        <end position="2704"/>
    </location>
</feature>
<feature type="compositionally biased region" description="Basic and acidic residues" evidence="4">
    <location>
        <begin position="1955"/>
        <end position="1966"/>
    </location>
</feature>
<feature type="compositionally biased region" description="Gly residues" evidence="4">
    <location>
        <begin position="2135"/>
        <end position="2144"/>
    </location>
</feature>
<feature type="compositionally biased region" description="Basic and acidic residues" evidence="4">
    <location>
        <begin position="342"/>
        <end position="366"/>
    </location>
</feature>
<dbReference type="GO" id="GO:0030036">
    <property type="term" value="P:actin cytoskeleton organization"/>
    <property type="evidence" value="ECO:0007669"/>
    <property type="project" value="TreeGrafter"/>
</dbReference>
<feature type="region of interest" description="Disordered" evidence="4">
    <location>
        <begin position="1922"/>
        <end position="1984"/>
    </location>
</feature>
<feature type="compositionally biased region" description="Polar residues" evidence="4">
    <location>
        <begin position="2285"/>
        <end position="2296"/>
    </location>
</feature>
<dbReference type="Proteomes" id="UP001374579">
    <property type="component" value="Unassembled WGS sequence"/>
</dbReference>
<feature type="compositionally biased region" description="Polar residues" evidence="4">
    <location>
        <begin position="1647"/>
        <end position="1657"/>
    </location>
</feature>
<protein>
    <submittedName>
        <fullName evidence="7">Uncharacterized protein</fullName>
    </submittedName>
</protein>
<feature type="compositionally biased region" description="Polar residues" evidence="4">
    <location>
        <begin position="2613"/>
        <end position="2624"/>
    </location>
</feature>
<feature type="region of interest" description="Disordered" evidence="4">
    <location>
        <begin position="864"/>
        <end position="898"/>
    </location>
</feature>
<feature type="region of interest" description="Disordered" evidence="4">
    <location>
        <begin position="2736"/>
        <end position="2899"/>
    </location>
</feature>
<feature type="region of interest" description="Disordered" evidence="4">
    <location>
        <begin position="2690"/>
        <end position="2710"/>
    </location>
</feature>
<feature type="compositionally biased region" description="Low complexity" evidence="4">
    <location>
        <begin position="2455"/>
        <end position="2474"/>
    </location>
</feature>
<dbReference type="SUPFAM" id="SSF48350">
    <property type="entry name" value="GTPase activation domain, GAP"/>
    <property type="match status" value="1"/>
</dbReference>
<feature type="region of interest" description="Disordered" evidence="4">
    <location>
        <begin position="29"/>
        <end position="176"/>
    </location>
</feature>
<reference evidence="7 8" key="1">
    <citation type="submission" date="2024-02" db="EMBL/GenBank/DDBJ databases">
        <title>Chromosome-scale genome assembly of the rough periwinkle Littorina saxatilis.</title>
        <authorList>
            <person name="De Jode A."/>
            <person name="Faria R."/>
            <person name="Formenti G."/>
            <person name="Sims Y."/>
            <person name="Smith T.P."/>
            <person name="Tracey A."/>
            <person name="Wood J.M.D."/>
            <person name="Zagrodzka Z.B."/>
            <person name="Johannesson K."/>
            <person name="Butlin R.K."/>
            <person name="Leder E.H."/>
        </authorList>
    </citation>
    <scope>NUCLEOTIDE SEQUENCE [LARGE SCALE GENOMIC DNA]</scope>
    <source>
        <strain evidence="7">Snail1</strain>
        <tissue evidence="7">Muscle</tissue>
    </source>
</reference>
<dbReference type="Pfam" id="PF07647">
    <property type="entry name" value="SAM_2"/>
    <property type="match status" value="1"/>
</dbReference>
<proteinExistence type="predicted"/>
<dbReference type="PROSITE" id="PS50848">
    <property type="entry name" value="START"/>
    <property type="match status" value="1"/>
</dbReference>
<keyword evidence="2" id="KW-0343">GTPase activation</keyword>
<evidence type="ECO:0000313" key="8">
    <source>
        <dbReference type="Proteomes" id="UP001374579"/>
    </source>
</evidence>
<dbReference type="EMBL" id="JBAMIC010000013">
    <property type="protein sequence ID" value="KAK7097252.1"/>
    <property type="molecule type" value="Genomic_DNA"/>
</dbReference>
<dbReference type="InterPro" id="IPR013761">
    <property type="entry name" value="SAM/pointed_sf"/>
</dbReference>
<dbReference type="GO" id="GO:0007165">
    <property type="term" value="P:signal transduction"/>
    <property type="evidence" value="ECO:0007669"/>
    <property type="project" value="InterPro"/>
</dbReference>
<feature type="region of interest" description="Disordered" evidence="4">
    <location>
        <begin position="2562"/>
        <end position="2665"/>
    </location>
</feature>
<feature type="compositionally biased region" description="Polar residues" evidence="4">
    <location>
        <begin position="241"/>
        <end position="260"/>
    </location>
</feature>
<keyword evidence="8" id="KW-1185">Reference proteome</keyword>
<feature type="compositionally biased region" description="Basic and acidic residues" evidence="4">
    <location>
        <begin position="600"/>
        <end position="616"/>
    </location>
</feature>
<feature type="compositionally biased region" description="Basic and acidic residues" evidence="4">
    <location>
        <begin position="1922"/>
        <end position="1936"/>
    </location>
</feature>
<dbReference type="PROSITE" id="PS50238">
    <property type="entry name" value="RHOGAP"/>
    <property type="match status" value="1"/>
</dbReference>
<dbReference type="GO" id="GO:0016020">
    <property type="term" value="C:membrane"/>
    <property type="evidence" value="ECO:0007669"/>
    <property type="project" value="UniProtKB-SubCell"/>
</dbReference>
<feature type="region of interest" description="Disordered" evidence="4">
    <location>
        <begin position="2423"/>
        <end position="2494"/>
    </location>
</feature>
<feature type="compositionally biased region" description="Basic and acidic residues" evidence="4">
    <location>
        <begin position="1746"/>
        <end position="1794"/>
    </location>
</feature>
<dbReference type="GO" id="GO:0005096">
    <property type="term" value="F:GTPase activator activity"/>
    <property type="evidence" value="ECO:0007669"/>
    <property type="project" value="UniProtKB-KW"/>
</dbReference>
<dbReference type="GO" id="GO:0008289">
    <property type="term" value="F:lipid binding"/>
    <property type="evidence" value="ECO:0007669"/>
    <property type="project" value="InterPro"/>
</dbReference>
<feature type="compositionally biased region" description="Polar residues" evidence="4">
    <location>
        <begin position="377"/>
        <end position="390"/>
    </location>
</feature>
<feature type="region of interest" description="Disordered" evidence="4">
    <location>
        <begin position="2278"/>
        <end position="2331"/>
    </location>
</feature>
<feature type="compositionally biased region" description="Basic and acidic residues" evidence="4">
    <location>
        <begin position="481"/>
        <end position="492"/>
    </location>
</feature>
<feature type="compositionally biased region" description="Pro residues" evidence="4">
    <location>
        <begin position="2431"/>
        <end position="2440"/>
    </location>
</feature>
<feature type="compositionally biased region" description="Acidic residues" evidence="4">
    <location>
        <begin position="2826"/>
        <end position="2837"/>
    </location>
</feature>
<evidence type="ECO:0000256" key="4">
    <source>
        <dbReference type="SAM" id="MobiDB-lite"/>
    </source>
</evidence>
<feature type="region of interest" description="Disordered" evidence="4">
    <location>
        <begin position="1501"/>
        <end position="1858"/>
    </location>
</feature>
<feature type="domain" description="Rho-GAP" evidence="5">
    <location>
        <begin position="2969"/>
        <end position="3172"/>
    </location>
</feature>
<feature type="compositionally biased region" description="Low complexity" evidence="4">
    <location>
        <begin position="2114"/>
        <end position="2134"/>
    </location>
</feature>
<evidence type="ECO:0000313" key="7">
    <source>
        <dbReference type="EMBL" id="KAK7097252.1"/>
    </source>
</evidence>
<dbReference type="Gene3D" id="1.10.287.2070">
    <property type="match status" value="1"/>
</dbReference>
<feature type="compositionally biased region" description="Polar residues" evidence="4">
    <location>
        <begin position="124"/>
        <end position="138"/>
    </location>
</feature>
<feature type="compositionally biased region" description="Polar residues" evidence="4">
    <location>
        <begin position="1587"/>
        <end position="1607"/>
    </location>
</feature>
<feature type="compositionally biased region" description="Basic and acidic residues" evidence="4">
    <location>
        <begin position="448"/>
        <end position="465"/>
    </location>
</feature>
<dbReference type="FunFam" id="3.30.530.20:FF:000009">
    <property type="entry name" value="StAR related lipid transfer domain containing 13"/>
    <property type="match status" value="1"/>
</dbReference>
<feature type="region of interest" description="Disordered" evidence="4">
    <location>
        <begin position="1036"/>
        <end position="1064"/>
    </location>
</feature>
<feature type="region of interest" description="Disordered" evidence="4">
    <location>
        <begin position="1442"/>
        <end position="1488"/>
    </location>
</feature>
<dbReference type="Pfam" id="PF00620">
    <property type="entry name" value="RhoGAP"/>
    <property type="match status" value="1"/>
</dbReference>
<feature type="region of interest" description="Disordered" evidence="4">
    <location>
        <begin position="1238"/>
        <end position="1265"/>
    </location>
</feature>
<feature type="compositionally biased region" description="Low complexity" evidence="4">
    <location>
        <begin position="37"/>
        <end position="65"/>
    </location>
</feature>
<feature type="compositionally biased region" description="Basic and acidic residues" evidence="4">
    <location>
        <begin position="1566"/>
        <end position="1586"/>
    </location>
</feature>
<dbReference type="InterPro" id="IPR000198">
    <property type="entry name" value="RhoGAP_dom"/>
</dbReference>
<feature type="region of interest" description="Disordered" evidence="4">
    <location>
        <begin position="1879"/>
        <end position="1908"/>
    </location>
</feature>
<gene>
    <name evidence="7" type="ORF">V1264_004259</name>
</gene>
<feature type="compositionally biased region" description="Basic and acidic residues" evidence="4">
    <location>
        <begin position="2479"/>
        <end position="2489"/>
    </location>
</feature>
<evidence type="ECO:0000259" key="5">
    <source>
        <dbReference type="PROSITE" id="PS50238"/>
    </source>
</evidence>
<evidence type="ECO:0000256" key="2">
    <source>
        <dbReference type="ARBA" id="ARBA00022468"/>
    </source>
</evidence>
<dbReference type="SMART" id="SM00324">
    <property type="entry name" value="RhoGAP"/>
    <property type="match status" value="1"/>
</dbReference>
<feature type="compositionally biased region" description="Basic and acidic residues" evidence="4">
    <location>
        <begin position="913"/>
        <end position="945"/>
    </location>
</feature>
<feature type="region of interest" description="Disordered" evidence="4">
    <location>
        <begin position="1143"/>
        <end position="1185"/>
    </location>
</feature>
<feature type="compositionally biased region" description="Polar residues" evidence="4">
    <location>
        <begin position="732"/>
        <end position="742"/>
    </location>
</feature>
<feature type="compositionally biased region" description="Polar residues" evidence="4">
    <location>
        <begin position="2764"/>
        <end position="2783"/>
    </location>
</feature>
<feature type="compositionally biased region" description="Basic and acidic residues" evidence="4">
    <location>
        <begin position="562"/>
        <end position="579"/>
    </location>
</feature>
<feature type="region of interest" description="Disordered" evidence="4">
    <location>
        <begin position="2075"/>
        <end position="2174"/>
    </location>
</feature>
<feature type="compositionally biased region" description="Low complexity" evidence="4">
    <location>
        <begin position="1307"/>
        <end position="1316"/>
    </location>
</feature>
<dbReference type="SUPFAM" id="SSF47769">
    <property type="entry name" value="SAM/Pointed domain"/>
    <property type="match status" value="1"/>
</dbReference>
<feature type="region of interest" description="Disordered" evidence="4">
    <location>
        <begin position="764"/>
        <end position="805"/>
    </location>
</feature>
<feature type="compositionally biased region" description="Low complexity" evidence="4">
    <location>
        <begin position="426"/>
        <end position="436"/>
    </location>
</feature>
<feature type="compositionally biased region" description="Basic and acidic residues" evidence="4">
    <location>
        <begin position="1343"/>
        <end position="1353"/>
    </location>
</feature>
<feature type="region of interest" description="Disordered" evidence="4">
    <location>
        <begin position="1296"/>
        <end position="1327"/>
    </location>
</feature>
<feature type="compositionally biased region" description="Basic and acidic residues" evidence="4">
    <location>
        <begin position="1680"/>
        <end position="1721"/>
    </location>
</feature>
<feature type="region of interest" description="Disordered" evidence="4">
    <location>
        <begin position="827"/>
        <end position="851"/>
    </location>
</feature>
<feature type="compositionally biased region" description="Polar residues" evidence="4">
    <location>
        <begin position="871"/>
        <end position="891"/>
    </location>
</feature>
<dbReference type="InterPro" id="IPR002913">
    <property type="entry name" value="START_lipid-bd_dom"/>
</dbReference>
<dbReference type="SUPFAM" id="SSF55961">
    <property type="entry name" value="Bet v1-like"/>
    <property type="match status" value="1"/>
</dbReference>
<feature type="compositionally biased region" description="Basic residues" evidence="4">
    <location>
        <begin position="1880"/>
        <end position="1890"/>
    </location>
</feature>
<dbReference type="Gene3D" id="1.10.555.10">
    <property type="entry name" value="Rho GTPase activation protein"/>
    <property type="match status" value="1"/>
</dbReference>
<evidence type="ECO:0000256" key="1">
    <source>
        <dbReference type="ARBA" id="ARBA00004170"/>
    </source>
</evidence>
<dbReference type="PANTHER" id="PTHR12659">
    <property type="entry name" value="RHO-TYPE GTPASE ACTIVATING PROTEIN"/>
    <property type="match status" value="1"/>
</dbReference>
<sequence>MMKSQGEVDAEYHDAHTFIQQVQDEISQVLDGVLGGQPPQSHCPPQSSLASSTSPSFVPSHPSAPGGHGGTQQGKTVQTDVPGRDTKSRPSVPIATPNSDGIHHQGGEGLEEFSASKRSEEDVTNAQFSLQAHTATSQGDERLRGKEDNKTVSETKQFSEHDSTSRSTPLVDTTAGVARGRDGAWLDNTRQKDVNGNSLLESVTDTHQSRPDVPVATDHVDAVRGGYKGEGNSPERKHFVTRQSSPTVPIDSATNTQSGTAFPRTTDHDGGVTVNTKGEGETSERKHFVKDTASSSGVRKATGKNDMPGRDARVQKPEPKDLTHQHFIPSEVQEDEMPLMSNKEDRRIVRSDKDRGVLRRDKEERSVLMNDKGNRSVLKQKNSLDDVTNTHSPPHPSPSRHQKSDGTNTQAASHQKGTLSAHKDTSTSSSKHTGGTYDAELYWTGRRISVEDTSKDKTRKEESHSWRIIHGRGARRISVGECHERYHDESVPRKRKTSLQESGEHNAQAAIRSRVVDDIRKGKHQTSHGGHKKKVHEAVGPGTDEASSAVREKHPKPPLGGPEKKNEKEAASRHDDRQQERRRKTSRAKTQVEDPSLAASDRRSIEVKEKQFKEATHTPNVDVFGNPRRASTGEQKTAAEQRTATSGQGHKGKHFQEDRYRKTSLDELENRQCEDLTGGSHCPSAHDAGRRVLLEKMMVSQLHGHPVDVRADLQGARIKPFPTEPGDRQALQDLSANSSSPKPRQVIAGLEFIESYCLAPTSLHTKPPPVVQDDTRTTRAVQTTTRKKSEHRPPAQSQRLEYTGQPLVAADRSSSRLSAVLCCDPHDTERESTKISHEVRRPSYDPVCSETPIPSKLALRRVSSYKRKASDSSVPSKSIGDSSKASPQMHKSPSLRRSGAGVAETLCCVHAGSPKDGDTLERPHDSSRVIKPRSLGDRKSQRKSTDSTQSVQSFRYTVGPLPTVGATGFLPGYRSDSNTCLSDSLHWTEVLQHPLGEMVDWQISATASDSSDSCFGADEAVNDVQIHSDELMPTCLGAPEKSHSSSRANEELTDPTGGQSSQNGFWETVRVPCDPSMAVETAQGFQRDGRVAEERTHIVQGKTEGVFYQTASPFEGEDCPKLPNVFPMTVCDQAVNLPLPQLDNAEEQHSGPPSTPSDPNFHPNQAAKHTRSTCQQDDPETFDSSASCAATSHAVETSCAADQDEFTHVSHGGALPQRGRDQIGSEVNVVKPLRVMDNLGLDGESGRNKDISEFKSESEDQSSKLVDNLTVNSKSAPTCEEDFITSVNTLSGYSFDVGKTPERQMKSSSGEGSGSSAHYEEPVSVDNDDNLGAEYLLALTEEPSAREPSDTRKNAGKGQHSRRARGGRRDVEKEMCLRDVEVQTVSGGTLSPSHLSLPVEAACQTAFRAEPAATVDAVHYDDIKSSAFCESDDVTIIKPPPMFCDSDRESKSPSPPAPVSNVDGDAYSSHTADVGKTKRPECLNLNVPGGTNLLAVEDKLENKRDVSQGAKSKKGNPDTSPNFAGVTNFPTTTRTDTFDFEESSDFPKNPSVPTEPPNRCNLEQHGNVEQDDSKDPALVREEDNHQDLATTASEATPKNVQLNSSGDDQSHPCMGLDEQVEPSIRQQHDCGKGHRKPPASHKEEGSSEQGHSTSVNLCNEGIAESAKDRKDHISSGPSEKGGKTSEGRKGASSKDKRSSEKGRPSKTQEHLKKSHTRRETEGVLETVSSGKQTVEKTIKTTTDNATKIEKGDKGTKAKTKKASDLNEAEKPSEDRPETSTVRKPEEKREEKSTDAAENTVTTESGAENTQRGTEKTEKGVTGVSAGTEKATENTAANVSRTTEEAQKNAAEARDRENFRFSVDEVPEMQVMVNSLTPVLQRRKAAARRSNSHSGVAGGSSSNDNTPCSEDLQKLLAAFVAHAEEEQAKEEKEKSEAVKTQTTGDSEVVIRQTPGDQKRERSAEKKTLSCKMPGESTAADPCQDGGSGLFIKPKFARTWHGPVQAGGGRAAPRMGLAMMTSDTAALTLGHAVRGGGRGGQSGIVHVHTLPVISRTLLDAMHKRYCSYQYSASNAGGMTPLPPPKPPETSLTFSLPPSLASAPLKKLPLNSEGESDTGSSAATSSTQSSPRTPHTGQDGGEACGGDGGDDADGQHSELPSPDSSPATSEKRNGHVREQEIEAVEACEWLRAAGFPQYAQMFEDGLFPVDISDVQRDHDFLDGDSIQSVIRRLNILNTCAVMKIDAQPCKKAIEESDEEDLCALSDRWEYQKTVRRWSRKGPDLTIPADSTLQSSNSHDSLLGEESGSHTDESPVLDTKMPHAPSPRVQTPPDSRTLVVFHQTPEPQGEALIAPPPGSQPANSPLSPKLRRAASERLKSALKRMESFTKKSKKYPVNRSIVEISGPVVADQESMQAKLQHLNCVEIGSRGTTPSPVPQRPSPPVAESTPTSKDSRAGSVTSDSSSLSPVSPISPASPIMEVPGRDSSHDSSHTDTSSLTEYYSAHSQLLANFQACGSSGGTPVPGTWGGRKNSDSSLKEIFLLPQDHKPGSFPRLLKNGYIDTTTAPFQASPASPQPPPSTTPLSRTPQGLRGSVGHKSTAKSAAGRISVYDNLSPAGTPQHSSSASGPRKPNDIPVTASKIPVVRSLSVSSTGSGTKAESESSDTVVGMIRSRSASATTSLELQASCACSDSASLGSEGVSSSGTGERSRKPSVVLDEFDAILQNLYRDIDNLSRAIGQGEEQKEEPLYATVKRPHRKDGPREVSFSISEQNGDVRNYSGNSTSGSLKLETQLSQSSSSEKDSLRLEPFSPMEMEDSMDHGPLSPGDDSIEGEEGEEGDMGSQTASSQDSSDELEGSADDTLERIALGTRERRDSGVGSSLTRASSERKRKKIRWESFQKSHRPSRASRELQIGGLSVCQLLPLRQLSLLKLTSIMEKCSPTNRSQWSWSVPRFMKRNKAPQFSDKNVFGVPFTVTMQRTGQPLPQCVLYAMRYLRKTSHDAIGIFRKSGVRSRIQKLRDLVESNPDSINFDELQPYDVADLLKQYFRELPECLLTNKLSDTFRSIFAHVPKEQRLEALQTAVILLPEENREVLHCLLLFLGDIAQHSDEHQMNASNLAVCFAPSLFNFLGSHGINSPRRQRKGQGQPEHRELMEQKAVHECFTFMITECKKLFMVPPSMYSRLHLNTLSNMEPVHLDEFYAKNKQPGPDYKTFGEENIQVLLKDAHDKNRGWAPATSYAPAIEVMQRKPQDGHPLRQWKCSVEIEAPPIEVLNRILHERHKWDDDMVSWDVVERLDKHSDVFHYVLNSMAPHPPRHFMVLRYWRPELAKGACALVTKSVEHSGVHAASSEYDQGVRAVELGSSYLIEPCGSGKSRLTFIARTDLRGRCPEWYNRVYGYMCANFIDRLRDSFRQEADGPETKV</sequence>
<feature type="region of interest" description="Disordered" evidence="4">
    <location>
        <begin position="223"/>
        <end position="660"/>
    </location>
</feature>
<feature type="region of interest" description="Disordered" evidence="4">
    <location>
        <begin position="2344"/>
        <end position="2366"/>
    </location>
</feature>
<feature type="region of interest" description="Disordered" evidence="4">
    <location>
        <begin position="1340"/>
        <end position="1372"/>
    </location>
</feature>
<comment type="caution">
    <text evidence="7">The sequence shown here is derived from an EMBL/GenBank/DDBJ whole genome shotgun (WGS) entry which is preliminary data.</text>
</comment>
<evidence type="ECO:0000256" key="3">
    <source>
        <dbReference type="ARBA" id="ARBA00022553"/>
    </source>
</evidence>
<feature type="compositionally biased region" description="Polar residues" evidence="4">
    <location>
        <begin position="1172"/>
        <end position="1185"/>
    </location>
</feature>
<feature type="compositionally biased region" description="Polar residues" evidence="4">
    <location>
        <begin position="632"/>
        <end position="648"/>
    </location>
</feature>
<dbReference type="GO" id="GO:0035023">
    <property type="term" value="P:regulation of Rho protein signal transduction"/>
    <property type="evidence" value="ECO:0007669"/>
    <property type="project" value="TreeGrafter"/>
</dbReference>
<keyword evidence="3" id="KW-0597">Phosphoprotein</keyword>
<feature type="compositionally biased region" description="Basic and acidic residues" evidence="4">
    <location>
        <begin position="278"/>
        <end position="290"/>
    </location>
</feature>
<feature type="domain" description="START" evidence="6">
    <location>
        <begin position="3215"/>
        <end position="3391"/>
    </location>
</feature>
<dbReference type="Gene3D" id="3.30.530.20">
    <property type="match status" value="1"/>
</dbReference>
<feature type="compositionally biased region" description="Polar residues" evidence="4">
    <location>
        <begin position="405"/>
        <end position="418"/>
    </location>
</feature>
<feature type="compositionally biased region" description="Polar residues" evidence="4">
    <location>
        <begin position="2645"/>
        <end position="2655"/>
    </location>
</feature>
<feature type="region of interest" description="Disordered" evidence="4">
    <location>
        <begin position="718"/>
        <end position="743"/>
    </location>
</feature>
<feature type="compositionally biased region" description="Basic and acidic residues" evidence="4">
    <location>
        <begin position="1841"/>
        <end position="1858"/>
    </location>
</feature>
<feature type="compositionally biased region" description="Basic and acidic residues" evidence="4">
    <location>
        <begin position="1244"/>
        <end position="1262"/>
    </location>
</feature>
<dbReference type="SMART" id="SM00234">
    <property type="entry name" value="START"/>
    <property type="match status" value="1"/>
</dbReference>
<feature type="compositionally biased region" description="Polar residues" evidence="4">
    <location>
        <begin position="1795"/>
        <end position="1811"/>
    </location>
</feature>
<feature type="region of interest" description="Disordered" evidence="4">
    <location>
        <begin position="912"/>
        <end position="951"/>
    </location>
</feature>
<feature type="compositionally biased region" description="Low complexity" evidence="4">
    <location>
        <begin position="2784"/>
        <end position="2796"/>
    </location>
</feature>